<dbReference type="PANTHER" id="PTHR42872">
    <property type="entry name" value="PROTEIN-GLUTAMATE METHYLESTERASE/PROTEIN-GLUTAMINE GLUTAMINASE"/>
    <property type="match status" value="1"/>
</dbReference>
<dbReference type="SUPFAM" id="SSF52172">
    <property type="entry name" value="CheY-like"/>
    <property type="match status" value="1"/>
</dbReference>
<feature type="modified residue" description="4-aspartylphosphate" evidence="6 8">
    <location>
        <position position="55"/>
    </location>
</feature>
<dbReference type="Pfam" id="PF01339">
    <property type="entry name" value="CheB_methylest"/>
    <property type="match status" value="1"/>
</dbReference>
<evidence type="ECO:0000256" key="3">
    <source>
        <dbReference type="ARBA" id="ARBA00022553"/>
    </source>
</evidence>
<dbReference type="EC" id="3.5.1.44" evidence="6"/>
<dbReference type="GO" id="GO:0008984">
    <property type="term" value="F:protein-glutamate methylesterase activity"/>
    <property type="evidence" value="ECO:0007669"/>
    <property type="project" value="UniProtKB-UniRule"/>
</dbReference>
<evidence type="ECO:0000259" key="9">
    <source>
        <dbReference type="PROSITE" id="PS50110"/>
    </source>
</evidence>
<evidence type="ECO:0000313" key="12">
    <source>
        <dbReference type="Proteomes" id="UP000236721"/>
    </source>
</evidence>
<sequence>MSLKVLVVDDSSFFRRRVSDIINAAPRLEVVDVATNGKEAVEKALALKPDVITMDIEMPVMDGISAVREIMASQPTPILMFSSLTHEGAKATLDALEAGALDFLPKKFEDIARNKDEAVNLLQQRVQQIASRRALLRRTSLRPVRPVVSASSRTTSITTSPTRFRASGKSYQLTAIGTSTGGPVALQKILTKLPANYPHPILLIQHMPATFTAAFAARLNSLCQITVKEAADGDVLKPGVAYLAPGGMQMMLEGRANSAKIRILDGGDRMNYKPCVDVTFGSAAKIYQDKVLSMVLTGMGADGREGARMLKSSGSTVWAQDEESCVVYGMPQAVAKAGISSEDLPLERIAERILVELKRH</sequence>
<feature type="domain" description="Response regulatory" evidence="9">
    <location>
        <begin position="4"/>
        <end position="121"/>
    </location>
</feature>
<dbReference type="Pfam" id="PF00072">
    <property type="entry name" value="Response_reg"/>
    <property type="match status" value="1"/>
</dbReference>
<dbReference type="AlphaFoldDB" id="A0A1H5ZEL4"/>
<keyword evidence="4 6" id="KW-0378">Hydrolase</keyword>
<comment type="similarity">
    <text evidence="6">Belongs to the CheB family.</text>
</comment>
<name>A0A1H5ZEL4_9VIBR</name>
<dbReference type="SMART" id="SM00448">
    <property type="entry name" value="REC"/>
    <property type="match status" value="1"/>
</dbReference>
<dbReference type="CDD" id="cd17541">
    <property type="entry name" value="REC_CheB-like"/>
    <property type="match status" value="1"/>
</dbReference>
<dbReference type="InterPro" id="IPR008248">
    <property type="entry name" value="CheB-like"/>
</dbReference>
<comment type="function">
    <text evidence="6">Involved in chemotaxis. Part of a chemotaxis signal transduction system that modulates chemotaxis in response to various stimuli. Catalyzes the demethylation of specific methylglutamate residues introduced into the chemoreceptors (methyl-accepting chemotaxis proteins or MCP) by CheR. Also mediates the irreversible deamidation of specific glutamine residues to glutamic acid.</text>
</comment>
<dbReference type="EC" id="3.1.1.61" evidence="6"/>
<dbReference type="InterPro" id="IPR001789">
    <property type="entry name" value="Sig_transdc_resp-reg_receiver"/>
</dbReference>
<comment type="catalytic activity">
    <reaction evidence="5 6">
        <text>[protein]-L-glutamate 5-O-methyl ester + H2O = L-glutamyl-[protein] + methanol + H(+)</text>
        <dbReference type="Rhea" id="RHEA:23236"/>
        <dbReference type="Rhea" id="RHEA-COMP:10208"/>
        <dbReference type="Rhea" id="RHEA-COMP:10311"/>
        <dbReference type="ChEBI" id="CHEBI:15377"/>
        <dbReference type="ChEBI" id="CHEBI:15378"/>
        <dbReference type="ChEBI" id="CHEBI:17790"/>
        <dbReference type="ChEBI" id="CHEBI:29973"/>
        <dbReference type="ChEBI" id="CHEBI:82795"/>
        <dbReference type="EC" id="3.1.1.61"/>
    </reaction>
</comment>
<accession>A0A1H5ZEL4</accession>
<dbReference type="PANTHER" id="PTHR42872:SF3">
    <property type="entry name" value="PROTEIN-GLUTAMATE METHYLESTERASE_PROTEIN-GLUTAMINE GLUTAMINASE 1"/>
    <property type="match status" value="1"/>
</dbReference>
<keyword evidence="2 6" id="KW-0145">Chemotaxis</keyword>
<evidence type="ECO:0000256" key="2">
    <source>
        <dbReference type="ARBA" id="ARBA00022500"/>
    </source>
</evidence>
<keyword evidence="1 6" id="KW-0963">Cytoplasm</keyword>
<comment type="domain">
    <text evidence="6">Contains a C-terminal catalytic domain, and an N-terminal region which modulates catalytic activity.</text>
</comment>
<evidence type="ECO:0000256" key="5">
    <source>
        <dbReference type="ARBA" id="ARBA00048267"/>
    </source>
</evidence>
<dbReference type="InterPro" id="IPR000673">
    <property type="entry name" value="Sig_transdc_resp-reg_Me-estase"/>
</dbReference>
<dbReference type="GO" id="GO:0005737">
    <property type="term" value="C:cytoplasm"/>
    <property type="evidence" value="ECO:0007669"/>
    <property type="project" value="UniProtKB-SubCell"/>
</dbReference>
<comment type="subcellular location">
    <subcellularLocation>
        <location evidence="6">Cytoplasm</location>
    </subcellularLocation>
</comment>
<feature type="active site" evidence="6 7">
    <location>
        <position position="206"/>
    </location>
</feature>
<dbReference type="GO" id="GO:0000156">
    <property type="term" value="F:phosphorelay response regulator activity"/>
    <property type="evidence" value="ECO:0007669"/>
    <property type="project" value="InterPro"/>
</dbReference>
<feature type="domain" description="CheB-type methylesterase" evidence="10">
    <location>
        <begin position="167"/>
        <end position="360"/>
    </location>
</feature>
<dbReference type="Gene3D" id="3.40.50.180">
    <property type="entry name" value="Methylesterase CheB, C-terminal domain"/>
    <property type="match status" value="1"/>
</dbReference>
<evidence type="ECO:0000259" key="10">
    <source>
        <dbReference type="PROSITE" id="PS50122"/>
    </source>
</evidence>
<dbReference type="RefSeq" id="WP_103880726.1">
    <property type="nucleotide sequence ID" value="NZ_FNVG01000011.1"/>
</dbReference>
<evidence type="ECO:0000256" key="1">
    <source>
        <dbReference type="ARBA" id="ARBA00022490"/>
    </source>
</evidence>
<protein>
    <recommendedName>
        <fullName evidence="6">Protein-glutamate methylesterase/protein-glutamine glutaminase</fullName>
        <ecNumber evidence="6">3.1.1.61</ecNumber>
        <ecNumber evidence="6">3.5.1.44</ecNumber>
    </recommendedName>
</protein>
<comment type="catalytic activity">
    <reaction evidence="6">
        <text>L-glutaminyl-[protein] + H2O = L-glutamyl-[protein] + NH4(+)</text>
        <dbReference type="Rhea" id="RHEA:16441"/>
        <dbReference type="Rhea" id="RHEA-COMP:10207"/>
        <dbReference type="Rhea" id="RHEA-COMP:10208"/>
        <dbReference type="ChEBI" id="CHEBI:15377"/>
        <dbReference type="ChEBI" id="CHEBI:28938"/>
        <dbReference type="ChEBI" id="CHEBI:29973"/>
        <dbReference type="ChEBI" id="CHEBI:30011"/>
        <dbReference type="EC" id="3.5.1.44"/>
    </reaction>
</comment>
<feature type="active site" evidence="6 7">
    <location>
        <position position="302"/>
    </location>
</feature>
<reference evidence="12" key="1">
    <citation type="submission" date="2016-10" db="EMBL/GenBank/DDBJ databases">
        <authorList>
            <person name="Varghese N."/>
            <person name="Submissions S."/>
        </authorList>
    </citation>
    <scope>NUCLEOTIDE SEQUENCE [LARGE SCALE GENOMIC DNA]</scope>
    <source>
        <strain evidence="12">CGMCC 1.7062</strain>
    </source>
</reference>
<dbReference type="CDD" id="cd16432">
    <property type="entry name" value="CheB_Rec"/>
    <property type="match status" value="1"/>
</dbReference>
<evidence type="ECO:0000256" key="7">
    <source>
        <dbReference type="PROSITE-ProRule" id="PRU00050"/>
    </source>
</evidence>
<evidence type="ECO:0000256" key="8">
    <source>
        <dbReference type="PROSITE-ProRule" id="PRU00169"/>
    </source>
</evidence>
<evidence type="ECO:0000313" key="11">
    <source>
        <dbReference type="EMBL" id="SEG34504.1"/>
    </source>
</evidence>
<dbReference type="InterPro" id="IPR011006">
    <property type="entry name" value="CheY-like_superfamily"/>
</dbReference>
<dbReference type="GO" id="GO:0050568">
    <property type="term" value="F:protein-glutamine glutaminase activity"/>
    <property type="evidence" value="ECO:0007669"/>
    <property type="project" value="UniProtKB-UniRule"/>
</dbReference>
<keyword evidence="3 6" id="KW-0597">Phosphoprotein</keyword>
<comment type="PTM">
    <text evidence="6">Phosphorylated by CheA. Phosphorylation of the N-terminal regulatory domain activates the methylesterase activity.</text>
</comment>
<dbReference type="FunFam" id="3.40.50.180:FF:000001">
    <property type="entry name" value="Protein-glutamate methylesterase/protein-glutamine glutaminase"/>
    <property type="match status" value="1"/>
</dbReference>
<evidence type="ECO:0000256" key="6">
    <source>
        <dbReference type="HAMAP-Rule" id="MF_00099"/>
    </source>
</evidence>
<dbReference type="GO" id="GO:0006935">
    <property type="term" value="P:chemotaxis"/>
    <property type="evidence" value="ECO:0007669"/>
    <property type="project" value="UniProtKB-UniRule"/>
</dbReference>
<keyword evidence="12" id="KW-1185">Reference proteome</keyword>
<dbReference type="SUPFAM" id="SSF52738">
    <property type="entry name" value="Methylesterase CheB, C-terminal domain"/>
    <property type="match status" value="1"/>
</dbReference>
<dbReference type="FunFam" id="3.40.50.2300:FF:000077">
    <property type="entry name" value="Chemotaxis response regulator"/>
    <property type="match status" value="1"/>
</dbReference>
<dbReference type="Proteomes" id="UP000236721">
    <property type="component" value="Unassembled WGS sequence"/>
</dbReference>
<dbReference type="EMBL" id="FNVG01000011">
    <property type="protein sequence ID" value="SEG34504.1"/>
    <property type="molecule type" value="Genomic_DNA"/>
</dbReference>
<gene>
    <name evidence="6" type="primary">cheB</name>
    <name evidence="11" type="ORF">SAMN04488244_111121</name>
</gene>
<dbReference type="OrthoDB" id="9793421at2"/>
<dbReference type="InterPro" id="IPR035909">
    <property type="entry name" value="CheB_C"/>
</dbReference>
<feature type="active site" evidence="6 7">
    <location>
        <position position="179"/>
    </location>
</feature>
<dbReference type="PIRSF" id="PIRSF000876">
    <property type="entry name" value="RR_chemtxs_CheB"/>
    <property type="match status" value="1"/>
</dbReference>
<organism evidence="11 12">
    <name type="scientific">Vibrio hangzhouensis</name>
    <dbReference type="NCBI Taxonomy" id="462991"/>
    <lineage>
        <taxon>Bacteria</taxon>
        <taxon>Pseudomonadati</taxon>
        <taxon>Pseudomonadota</taxon>
        <taxon>Gammaproteobacteria</taxon>
        <taxon>Vibrionales</taxon>
        <taxon>Vibrionaceae</taxon>
        <taxon>Vibrio</taxon>
    </lineage>
</organism>
<dbReference type="HAMAP" id="MF_00099">
    <property type="entry name" value="CheB_chemtxs"/>
    <property type="match status" value="1"/>
</dbReference>
<dbReference type="PROSITE" id="PS50122">
    <property type="entry name" value="CHEB"/>
    <property type="match status" value="1"/>
</dbReference>
<evidence type="ECO:0000256" key="4">
    <source>
        <dbReference type="ARBA" id="ARBA00022801"/>
    </source>
</evidence>
<dbReference type="PROSITE" id="PS50110">
    <property type="entry name" value="RESPONSE_REGULATORY"/>
    <property type="match status" value="1"/>
</dbReference>
<proteinExistence type="inferred from homology"/>
<dbReference type="NCBIfam" id="NF001965">
    <property type="entry name" value="PRK00742.1"/>
    <property type="match status" value="1"/>
</dbReference>
<dbReference type="Gene3D" id="3.40.50.2300">
    <property type="match status" value="1"/>
</dbReference>